<dbReference type="PROSITE" id="PS50925">
    <property type="entry name" value="BLUF"/>
    <property type="match status" value="1"/>
</dbReference>
<evidence type="ECO:0000313" key="3">
    <source>
        <dbReference type="Proteomes" id="UP001161423"/>
    </source>
</evidence>
<dbReference type="InterPro" id="IPR007024">
    <property type="entry name" value="BLUF_domain"/>
</dbReference>
<organism evidence="2 3">
    <name type="scientific">Methylophaga thalassica</name>
    <dbReference type="NCBI Taxonomy" id="40223"/>
    <lineage>
        <taxon>Bacteria</taxon>
        <taxon>Pseudomonadati</taxon>
        <taxon>Pseudomonadota</taxon>
        <taxon>Gammaproteobacteria</taxon>
        <taxon>Thiotrichales</taxon>
        <taxon>Piscirickettsiaceae</taxon>
        <taxon>Methylophaga</taxon>
    </lineage>
</organism>
<comment type="caution">
    <text evidence="2">The sequence shown here is derived from an EMBL/GenBank/DDBJ whole genome shotgun (WGS) entry which is preliminary data.</text>
</comment>
<reference evidence="2" key="1">
    <citation type="journal article" date="2014" name="Int. J. Syst. Evol. Microbiol.">
        <title>Complete genome of a new Firmicutes species belonging to the dominant human colonic microbiota ('Ruminococcus bicirculans') reveals two chromosomes and a selective capacity to utilize plant glucans.</title>
        <authorList>
            <consortium name="NISC Comparative Sequencing Program"/>
            <person name="Wegmann U."/>
            <person name="Louis P."/>
            <person name="Goesmann A."/>
            <person name="Henrissat B."/>
            <person name="Duncan S.H."/>
            <person name="Flint H.J."/>
        </authorList>
    </citation>
    <scope>NUCLEOTIDE SEQUENCE</scope>
    <source>
        <strain evidence="2">NBRC 102424</strain>
    </source>
</reference>
<name>A0ABQ5TXX2_9GAMM</name>
<gene>
    <name evidence="2" type="ORF">GCM10007891_15190</name>
</gene>
<evidence type="ECO:0000313" key="2">
    <source>
        <dbReference type="EMBL" id="GLP99665.1"/>
    </source>
</evidence>
<dbReference type="Proteomes" id="UP001161423">
    <property type="component" value="Unassembled WGS sequence"/>
</dbReference>
<protein>
    <recommendedName>
        <fullName evidence="1">BLUF domain-containing protein</fullName>
    </recommendedName>
</protein>
<dbReference type="SMART" id="SM01034">
    <property type="entry name" value="BLUF"/>
    <property type="match status" value="1"/>
</dbReference>
<dbReference type="SUPFAM" id="SSF54975">
    <property type="entry name" value="Acylphosphatase/BLUF domain-like"/>
    <property type="match status" value="1"/>
</dbReference>
<keyword evidence="3" id="KW-1185">Reference proteome</keyword>
<sequence>MYSITYVSKATEDYSQAQLLALLEVCHRNNLRDKLTGQLLYKDREFMQVLEGDEMVLKRVFEKICRDKRHKNILILDEGFIQQREFDDWTMGFNNLDEELQHHIPGYSHILNYPLTGHEFQAQPSLAQKLLLSFKSPPPV</sequence>
<dbReference type="Gene3D" id="3.30.70.100">
    <property type="match status" value="1"/>
</dbReference>
<dbReference type="InterPro" id="IPR036046">
    <property type="entry name" value="Acylphosphatase-like_dom_sf"/>
</dbReference>
<proteinExistence type="predicted"/>
<accession>A0ABQ5TXX2</accession>
<reference evidence="2" key="2">
    <citation type="submission" date="2023-01" db="EMBL/GenBank/DDBJ databases">
        <title>Draft genome sequence of Methylophaga thalassica strain NBRC 102424.</title>
        <authorList>
            <person name="Sun Q."/>
            <person name="Mori K."/>
        </authorList>
    </citation>
    <scope>NUCLEOTIDE SEQUENCE</scope>
    <source>
        <strain evidence="2">NBRC 102424</strain>
    </source>
</reference>
<dbReference type="EMBL" id="BSND01000005">
    <property type="protein sequence ID" value="GLP99665.1"/>
    <property type="molecule type" value="Genomic_DNA"/>
</dbReference>
<dbReference type="Pfam" id="PF04940">
    <property type="entry name" value="BLUF"/>
    <property type="match status" value="1"/>
</dbReference>
<feature type="domain" description="BLUF" evidence="1">
    <location>
        <begin position="1"/>
        <end position="92"/>
    </location>
</feature>
<evidence type="ECO:0000259" key="1">
    <source>
        <dbReference type="PROSITE" id="PS50925"/>
    </source>
</evidence>
<dbReference type="RefSeq" id="WP_284722959.1">
    <property type="nucleotide sequence ID" value="NZ_BSND01000005.1"/>
</dbReference>